<name>A0A8J6BY16_9EUKA</name>
<sequence length="417" mass="46926">MGEFPDDLHDETGPLLLQSKDIQPGDIILWKGNPAEFLDLLIMSLTESDCSHATIVYDTNLDPDHPDYHGYDTMVCEETSYGVHASMTVDKKDWRIGYVRRPKCLMGDNALPFQPVKELCAKYVRQNNKYNTADFAALTVLLLLKNYTPEIDLQLDIITLLEMAAHFLNSTFFAIAEPKKAAEGGLLTCSSFVYHVYEEASEKEPGYKLKVVDGVCANMKRDVIPSPLEQPIKFIDYLISDLSHDASLAGDLARVVFELGEHIINLAEDKIEDVFHSIYDWVTHHIIKGDSGEPTNQERLAATVDADNRTKNPSVYGPVLVIAANLYKSQHPEMTSDDIKAMVENDPAELLRWLRDDYDYGWMVTPTDLKVHCPDLVDVGYVRFKHGDTKYDLSSKPYVPVGEEKKAPKEKGCCTAM</sequence>
<keyword evidence="2" id="KW-1185">Reference proteome</keyword>
<reference evidence="1" key="1">
    <citation type="submission" date="2021-05" db="EMBL/GenBank/DDBJ databases">
        <title>A free-living protist that lacks canonical eukaryotic 1 DNA replication and segregation systems.</title>
        <authorList>
            <person name="Salas-Leiva D.E."/>
            <person name="Tromer E.C."/>
            <person name="Curtis B.A."/>
            <person name="Jerlstrom-Hultqvist J."/>
            <person name="Kolisko M."/>
            <person name="Yi Z."/>
            <person name="Salas-Leiva J.S."/>
            <person name="Gallot-Lavallee L."/>
            <person name="Kops G.J.P.L."/>
            <person name="Archibald J.M."/>
            <person name="Simpson A.G.B."/>
            <person name="Roger A.J."/>
        </authorList>
    </citation>
    <scope>NUCLEOTIDE SEQUENCE</scope>
    <source>
        <strain evidence="1">BICM</strain>
    </source>
</reference>
<evidence type="ECO:0000313" key="2">
    <source>
        <dbReference type="Proteomes" id="UP000717585"/>
    </source>
</evidence>
<evidence type="ECO:0000313" key="1">
    <source>
        <dbReference type="EMBL" id="KAG9394041.1"/>
    </source>
</evidence>
<dbReference type="Proteomes" id="UP000717585">
    <property type="component" value="Unassembled WGS sequence"/>
</dbReference>
<accession>A0A8J6BY16</accession>
<proteinExistence type="predicted"/>
<dbReference type="EMBL" id="JAHDYR010000017">
    <property type="protein sequence ID" value="KAG9394041.1"/>
    <property type="molecule type" value="Genomic_DNA"/>
</dbReference>
<comment type="caution">
    <text evidence="1">The sequence shown here is derived from an EMBL/GenBank/DDBJ whole genome shotgun (WGS) entry which is preliminary data.</text>
</comment>
<gene>
    <name evidence="1" type="ORF">J8273_4404</name>
</gene>
<protein>
    <submittedName>
        <fullName evidence="1">Uncharacterized protein</fullName>
    </submittedName>
</protein>
<dbReference type="AlphaFoldDB" id="A0A8J6BY16"/>
<dbReference type="Gene3D" id="3.90.1720.10">
    <property type="entry name" value="endopeptidase domain like (from Nostoc punctiforme)"/>
    <property type="match status" value="1"/>
</dbReference>
<organism evidence="1 2">
    <name type="scientific">Carpediemonas membranifera</name>
    <dbReference type="NCBI Taxonomy" id="201153"/>
    <lineage>
        <taxon>Eukaryota</taxon>
        <taxon>Metamonada</taxon>
        <taxon>Carpediemonas-like organisms</taxon>
        <taxon>Carpediemonas</taxon>
    </lineage>
</organism>